<dbReference type="EMBL" id="CM045772">
    <property type="protein sequence ID" value="KAI7985144.1"/>
    <property type="molecule type" value="Genomic_DNA"/>
</dbReference>
<accession>A0ACC0FA50</accession>
<comment type="caution">
    <text evidence="1">The sequence shown here is derived from an EMBL/GenBank/DDBJ whole genome shotgun (WGS) entry which is preliminary data.</text>
</comment>
<dbReference type="Proteomes" id="UP001060215">
    <property type="component" value="Chromosome 15"/>
</dbReference>
<evidence type="ECO:0000313" key="2">
    <source>
        <dbReference type="Proteomes" id="UP001060215"/>
    </source>
</evidence>
<sequence length="148" mass="17222">MNIREHSHYLWYASSFYGPFREALESNPRFGDKKIYQMNPANYREALVEAHEDKSKGADILLVKLGLPYLDIIRLLRDNSPLPIATYQFLTKFRIPHPGRVFFFVSSFVLNCHRFRGFSDPQERLKNLLRHSGNGFCADCGSPNPKWV</sequence>
<keyword evidence="2" id="KW-1185">Reference proteome</keyword>
<protein>
    <submittedName>
        <fullName evidence="1">Uncharacterized protein</fullName>
    </submittedName>
</protein>
<gene>
    <name evidence="1" type="ORF">LOK49_LG14G00422</name>
</gene>
<evidence type="ECO:0000313" key="1">
    <source>
        <dbReference type="EMBL" id="KAI7985144.1"/>
    </source>
</evidence>
<reference evidence="1 2" key="1">
    <citation type="journal article" date="2022" name="Plant J.">
        <title>Chromosome-level genome of Camellia lanceoleosa provides a valuable resource for understanding genome evolution and self-incompatibility.</title>
        <authorList>
            <person name="Gong W."/>
            <person name="Xiao S."/>
            <person name="Wang L."/>
            <person name="Liao Z."/>
            <person name="Chang Y."/>
            <person name="Mo W."/>
            <person name="Hu G."/>
            <person name="Li W."/>
            <person name="Zhao G."/>
            <person name="Zhu H."/>
            <person name="Hu X."/>
            <person name="Ji K."/>
            <person name="Xiang X."/>
            <person name="Song Q."/>
            <person name="Yuan D."/>
            <person name="Jin S."/>
            <person name="Zhang L."/>
        </authorList>
    </citation>
    <scope>NUCLEOTIDE SEQUENCE [LARGE SCALE GENOMIC DNA]</scope>
    <source>
        <strain evidence="1">SQ_2022a</strain>
    </source>
</reference>
<organism evidence="1 2">
    <name type="scientific">Camellia lanceoleosa</name>
    <dbReference type="NCBI Taxonomy" id="1840588"/>
    <lineage>
        <taxon>Eukaryota</taxon>
        <taxon>Viridiplantae</taxon>
        <taxon>Streptophyta</taxon>
        <taxon>Embryophyta</taxon>
        <taxon>Tracheophyta</taxon>
        <taxon>Spermatophyta</taxon>
        <taxon>Magnoliopsida</taxon>
        <taxon>eudicotyledons</taxon>
        <taxon>Gunneridae</taxon>
        <taxon>Pentapetalae</taxon>
        <taxon>asterids</taxon>
        <taxon>Ericales</taxon>
        <taxon>Theaceae</taxon>
        <taxon>Camellia</taxon>
    </lineage>
</organism>
<proteinExistence type="predicted"/>
<name>A0ACC0FA50_9ERIC</name>